<evidence type="ECO:0000313" key="7">
    <source>
        <dbReference type="Proteomes" id="UP000315700"/>
    </source>
</evidence>
<feature type="transmembrane region" description="Helical" evidence="5">
    <location>
        <begin position="45"/>
        <end position="67"/>
    </location>
</feature>
<keyword evidence="2 5" id="KW-0812">Transmembrane</keyword>
<gene>
    <name evidence="6" type="ORF">Pan44_50980</name>
</gene>
<keyword evidence="4 5" id="KW-0472">Membrane</keyword>
<feature type="transmembrane region" description="Helical" evidence="5">
    <location>
        <begin position="88"/>
        <end position="106"/>
    </location>
</feature>
<protein>
    <recommendedName>
        <fullName evidence="8">Isoprenylcysteine carboxyl methyltransferase (ICMT) family protein</fullName>
    </recommendedName>
</protein>
<feature type="transmembrane region" description="Helical" evidence="5">
    <location>
        <begin position="112"/>
        <end position="131"/>
    </location>
</feature>
<evidence type="ECO:0000256" key="2">
    <source>
        <dbReference type="ARBA" id="ARBA00022692"/>
    </source>
</evidence>
<dbReference type="KEGG" id="ccos:Pan44_50980"/>
<evidence type="ECO:0000313" key="6">
    <source>
        <dbReference type="EMBL" id="QDT57033.1"/>
    </source>
</evidence>
<dbReference type="Proteomes" id="UP000315700">
    <property type="component" value="Chromosome"/>
</dbReference>
<proteinExistence type="predicted"/>
<comment type="subcellular location">
    <subcellularLocation>
        <location evidence="1">Endomembrane system</location>
        <topology evidence="1">Multi-pass membrane protein</topology>
    </subcellularLocation>
</comment>
<evidence type="ECO:0000256" key="5">
    <source>
        <dbReference type="SAM" id="Phobius"/>
    </source>
</evidence>
<name>A0A517SLN2_9PLAN</name>
<dbReference type="AlphaFoldDB" id="A0A517SLN2"/>
<dbReference type="InParanoid" id="A0A517SLN2"/>
<dbReference type="EMBL" id="CP036271">
    <property type="protein sequence ID" value="QDT57033.1"/>
    <property type="molecule type" value="Genomic_DNA"/>
</dbReference>
<dbReference type="Gene3D" id="1.20.120.1630">
    <property type="match status" value="1"/>
</dbReference>
<keyword evidence="7" id="KW-1185">Reference proteome</keyword>
<accession>A0A517SLN2</accession>
<evidence type="ECO:0000256" key="3">
    <source>
        <dbReference type="ARBA" id="ARBA00022989"/>
    </source>
</evidence>
<evidence type="ECO:0008006" key="8">
    <source>
        <dbReference type="Google" id="ProtNLM"/>
    </source>
</evidence>
<dbReference type="GO" id="GO:0012505">
    <property type="term" value="C:endomembrane system"/>
    <property type="evidence" value="ECO:0007669"/>
    <property type="project" value="UniProtKB-SubCell"/>
</dbReference>
<sequence length="210" mass="23356">MTGTNRTITSKTPFEHRRRAVTAAFAVVALVAATCAPSRWGVETIAGWCFFSTAVVMTAVGALGRLWAGIFIAGRKSTHLVTCGPYSLCRNPLYFFSAVAAVGVSFSTSTFSFPLALCAIFALYYPALIAIEERRLHARHGKAFEEYRRSTPAFWPRLSNYQEPVTYEFPPRVMRKNIVDAVCFWLLLGAGHILAEFHSEGLLPAIWKVW</sequence>
<evidence type="ECO:0000256" key="1">
    <source>
        <dbReference type="ARBA" id="ARBA00004127"/>
    </source>
</evidence>
<dbReference type="Pfam" id="PF04191">
    <property type="entry name" value="PEMT"/>
    <property type="match status" value="1"/>
</dbReference>
<reference evidence="6 7" key="1">
    <citation type="submission" date="2019-02" db="EMBL/GenBank/DDBJ databases">
        <title>Deep-cultivation of Planctomycetes and their phenomic and genomic characterization uncovers novel biology.</title>
        <authorList>
            <person name="Wiegand S."/>
            <person name="Jogler M."/>
            <person name="Boedeker C."/>
            <person name="Pinto D."/>
            <person name="Vollmers J."/>
            <person name="Rivas-Marin E."/>
            <person name="Kohn T."/>
            <person name="Peeters S.H."/>
            <person name="Heuer A."/>
            <person name="Rast P."/>
            <person name="Oberbeckmann S."/>
            <person name="Bunk B."/>
            <person name="Jeske O."/>
            <person name="Meyerdierks A."/>
            <person name="Storesund J.E."/>
            <person name="Kallscheuer N."/>
            <person name="Luecker S."/>
            <person name="Lage O.M."/>
            <person name="Pohl T."/>
            <person name="Merkel B.J."/>
            <person name="Hornburger P."/>
            <person name="Mueller R.-W."/>
            <person name="Bruemmer F."/>
            <person name="Labrenz M."/>
            <person name="Spormann A.M."/>
            <person name="Op den Camp H."/>
            <person name="Overmann J."/>
            <person name="Amann R."/>
            <person name="Jetten M.S.M."/>
            <person name="Mascher T."/>
            <person name="Medema M.H."/>
            <person name="Devos D.P."/>
            <person name="Kaster A.-K."/>
            <person name="Ovreas L."/>
            <person name="Rohde M."/>
            <person name="Galperin M.Y."/>
            <person name="Jogler C."/>
        </authorList>
    </citation>
    <scope>NUCLEOTIDE SEQUENCE [LARGE SCALE GENOMIC DNA]</scope>
    <source>
        <strain evidence="6 7">Pan44</strain>
    </source>
</reference>
<evidence type="ECO:0000256" key="4">
    <source>
        <dbReference type="ARBA" id="ARBA00023136"/>
    </source>
</evidence>
<keyword evidence="3 5" id="KW-1133">Transmembrane helix</keyword>
<dbReference type="InterPro" id="IPR007318">
    <property type="entry name" value="Phopholipid_MeTrfase"/>
</dbReference>
<organism evidence="6 7">
    <name type="scientific">Caulifigura coniformis</name>
    <dbReference type="NCBI Taxonomy" id="2527983"/>
    <lineage>
        <taxon>Bacteria</taxon>
        <taxon>Pseudomonadati</taxon>
        <taxon>Planctomycetota</taxon>
        <taxon>Planctomycetia</taxon>
        <taxon>Planctomycetales</taxon>
        <taxon>Planctomycetaceae</taxon>
        <taxon>Caulifigura</taxon>
    </lineage>
</organism>